<protein>
    <recommendedName>
        <fullName evidence="3">Cupin type-1 domain-containing protein</fullName>
    </recommendedName>
</protein>
<dbReference type="CDD" id="cd02219">
    <property type="entry name" value="cupin_YjlB-like"/>
    <property type="match status" value="1"/>
</dbReference>
<dbReference type="InterPro" id="IPR014710">
    <property type="entry name" value="RmlC-like_jellyroll"/>
</dbReference>
<dbReference type="AlphaFoldDB" id="A0A9N9TUT9"/>
<dbReference type="OrthoDB" id="2446447at2759"/>
<dbReference type="EMBL" id="CABFNO020000776">
    <property type="protein sequence ID" value="CAG9961954.1"/>
    <property type="molecule type" value="Genomic_DNA"/>
</dbReference>
<dbReference type="InterPro" id="IPR011051">
    <property type="entry name" value="RmlC_Cupin_sf"/>
</dbReference>
<evidence type="ECO:0000313" key="2">
    <source>
        <dbReference type="Proteomes" id="UP000754883"/>
    </source>
</evidence>
<organism evidence="1 2">
    <name type="scientific">Clonostachys byssicola</name>
    <dbReference type="NCBI Taxonomy" id="160290"/>
    <lineage>
        <taxon>Eukaryota</taxon>
        <taxon>Fungi</taxon>
        <taxon>Dikarya</taxon>
        <taxon>Ascomycota</taxon>
        <taxon>Pezizomycotina</taxon>
        <taxon>Sordariomycetes</taxon>
        <taxon>Hypocreomycetidae</taxon>
        <taxon>Hypocreales</taxon>
        <taxon>Bionectriaceae</taxon>
        <taxon>Clonostachys</taxon>
    </lineage>
</organism>
<dbReference type="Proteomes" id="UP000754883">
    <property type="component" value="Unassembled WGS sequence"/>
</dbReference>
<sequence>MVLVKKYHLPPTALMPNSPNPLLYYPGYFAEQKGLPKTLHQIFDDNGWETQWIYRYGPTQRSHYHATVHECMVVLSGTATIRFGVADLSENMVENTWGTAREAGGIEIKARAGDVFVLPAGTAHKTFDTKPARSFTLLTPGDGHLIPGGDVGAVLEETEQRLEGFTMMGAYPAERRDWNTQRGGEDFGAYQRVWSVPKPALDPVLGHSQEGLFGQWSDYGLSAKL</sequence>
<dbReference type="SUPFAM" id="SSF51182">
    <property type="entry name" value="RmlC-like cupins"/>
    <property type="match status" value="1"/>
</dbReference>
<dbReference type="Gene3D" id="2.60.120.10">
    <property type="entry name" value="Jelly Rolls"/>
    <property type="match status" value="1"/>
</dbReference>
<dbReference type="PANTHER" id="PTHR36448:SF3">
    <property type="entry name" value="CUPIN TYPE-2 DOMAIN-CONTAINING PROTEIN"/>
    <property type="match status" value="1"/>
</dbReference>
<reference evidence="1 2" key="2">
    <citation type="submission" date="2021-10" db="EMBL/GenBank/DDBJ databases">
        <authorList>
            <person name="Piombo E."/>
        </authorList>
    </citation>
    <scope>NUCLEOTIDE SEQUENCE [LARGE SCALE GENOMIC DNA]</scope>
</reference>
<accession>A0A9N9TUT9</accession>
<name>A0A9N9TUT9_9HYPO</name>
<dbReference type="PANTHER" id="PTHR36448">
    <property type="entry name" value="BLR7373 PROTEIN"/>
    <property type="match status" value="1"/>
</dbReference>
<comment type="caution">
    <text evidence="1">The sequence shown here is derived from an EMBL/GenBank/DDBJ whole genome shotgun (WGS) entry which is preliminary data.</text>
</comment>
<reference evidence="2" key="1">
    <citation type="submission" date="2019-06" db="EMBL/GenBank/DDBJ databases">
        <authorList>
            <person name="Broberg M."/>
        </authorList>
    </citation>
    <scope>NUCLEOTIDE SEQUENCE [LARGE SCALE GENOMIC DNA]</scope>
</reference>
<keyword evidence="2" id="KW-1185">Reference proteome</keyword>
<gene>
    <name evidence="1" type="ORF">CBYS24578_00018347</name>
</gene>
<proteinExistence type="predicted"/>
<evidence type="ECO:0008006" key="3">
    <source>
        <dbReference type="Google" id="ProtNLM"/>
    </source>
</evidence>
<dbReference type="InterPro" id="IPR047121">
    <property type="entry name" value="YjiB-like"/>
</dbReference>
<evidence type="ECO:0000313" key="1">
    <source>
        <dbReference type="EMBL" id="CAG9961954.1"/>
    </source>
</evidence>